<dbReference type="SUPFAM" id="SSF48208">
    <property type="entry name" value="Six-hairpin glycosidases"/>
    <property type="match status" value="1"/>
</dbReference>
<dbReference type="InterPro" id="IPR054363">
    <property type="entry name" value="GH95_cat"/>
</dbReference>
<feature type="domain" description="Glycosyl hydrolase family 95 N-terminal" evidence="2">
    <location>
        <begin position="35"/>
        <end position="280"/>
    </location>
</feature>
<dbReference type="InterPro" id="IPR008928">
    <property type="entry name" value="6-hairpin_glycosidase_sf"/>
</dbReference>
<dbReference type="Proteomes" id="UP000315440">
    <property type="component" value="Unassembled WGS sequence"/>
</dbReference>
<dbReference type="EMBL" id="SJPQ01000001">
    <property type="protein sequence ID" value="TWT91043.1"/>
    <property type="molecule type" value="Genomic_DNA"/>
</dbReference>
<comment type="caution">
    <text evidence="5">The sequence shown here is derived from an EMBL/GenBank/DDBJ whole genome shotgun (WGS) entry which is preliminary data.</text>
</comment>
<dbReference type="InterPro" id="IPR016518">
    <property type="entry name" value="Alpha-L-fucosidase"/>
</dbReference>
<reference evidence="5 6" key="1">
    <citation type="submission" date="2019-02" db="EMBL/GenBank/DDBJ databases">
        <title>Deep-cultivation of Planctomycetes and their phenomic and genomic characterization uncovers novel biology.</title>
        <authorList>
            <person name="Wiegand S."/>
            <person name="Jogler M."/>
            <person name="Boedeker C."/>
            <person name="Pinto D."/>
            <person name="Vollmers J."/>
            <person name="Rivas-Marin E."/>
            <person name="Kohn T."/>
            <person name="Peeters S.H."/>
            <person name="Heuer A."/>
            <person name="Rast P."/>
            <person name="Oberbeckmann S."/>
            <person name="Bunk B."/>
            <person name="Jeske O."/>
            <person name="Meyerdierks A."/>
            <person name="Storesund J.E."/>
            <person name="Kallscheuer N."/>
            <person name="Luecker S."/>
            <person name="Lage O.M."/>
            <person name="Pohl T."/>
            <person name="Merkel B.J."/>
            <person name="Hornburger P."/>
            <person name="Mueller R.-W."/>
            <person name="Bruemmer F."/>
            <person name="Labrenz M."/>
            <person name="Spormann A.M."/>
            <person name="Op Den Camp H."/>
            <person name="Overmann J."/>
            <person name="Amann R."/>
            <person name="Jetten M.S.M."/>
            <person name="Mascher T."/>
            <person name="Medema M.H."/>
            <person name="Devos D.P."/>
            <person name="Kaster A.-K."/>
            <person name="Ovreas L."/>
            <person name="Rohde M."/>
            <person name="Galperin M.Y."/>
            <person name="Jogler C."/>
        </authorList>
    </citation>
    <scope>NUCLEOTIDE SEQUENCE [LARGE SCALE GENOMIC DNA]</scope>
    <source>
        <strain evidence="5 6">Mal64</strain>
    </source>
</reference>
<dbReference type="Pfam" id="PF22124">
    <property type="entry name" value="Glyco_hydro_95_cat"/>
    <property type="match status" value="1"/>
</dbReference>
<name>A0A5C5ZXQ3_9BACT</name>
<dbReference type="OrthoDB" id="9802600at2"/>
<keyword evidence="6" id="KW-1185">Reference proteome</keyword>
<proteinExistence type="predicted"/>
<feature type="chain" id="PRO_5023072945" evidence="1">
    <location>
        <begin position="31"/>
        <end position="800"/>
    </location>
</feature>
<evidence type="ECO:0000259" key="2">
    <source>
        <dbReference type="Pfam" id="PF14498"/>
    </source>
</evidence>
<dbReference type="Pfam" id="PF14498">
    <property type="entry name" value="Glyco_hyd_65N_2"/>
    <property type="match status" value="1"/>
</dbReference>
<dbReference type="InterPro" id="IPR049053">
    <property type="entry name" value="AFCA-like_C"/>
</dbReference>
<dbReference type="GO" id="GO:0004560">
    <property type="term" value="F:alpha-L-fucosidase activity"/>
    <property type="evidence" value="ECO:0007669"/>
    <property type="project" value="InterPro"/>
</dbReference>
<dbReference type="RefSeq" id="WP_146398430.1">
    <property type="nucleotide sequence ID" value="NZ_SJPQ01000001.1"/>
</dbReference>
<feature type="domain" description="Glycosyl hydrolase family 95 catalytic" evidence="4">
    <location>
        <begin position="307"/>
        <end position="709"/>
    </location>
</feature>
<dbReference type="InterPro" id="IPR012341">
    <property type="entry name" value="6hp_glycosidase-like_sf"/>
</dbReference>
<dbReference type="PANTHER" id="PTHR31084:SF0">
    <property type="entry name" value="ALPHA-L-FUCOSIDASE 2"/>
    <property type="match status" value="1"/>
</dbReference>
<organism evidence="5 6">
    <name type="scientific">Pseudobythopirellula maris</name>
    <dbReference type="NCBI Taxonomy" id="2527991"/>
    <lineage>
        <taxon>Bacteria</taxon>
        <taxon>Pseudomonadati</taxon>
        <taxon>Planctomycetota</taxon>
        <taxon>Planctomycetia</taxon>
        <taxon>Pirellulales</taxon>
        <taxon>Lacipirellulaceae</taxon>
        <taxon>Pseudobythopirellula</taxon>
    </lineage>
</organism>
<gene>
    <name evidence="5" type="ORF">Mal64_14420</name>
</gene>
<dbReference type="PANTHER" id="PTHR31084">
    <property type="entry name" value="ALPHA-L-FUCOSIDASE 2"/>
    <property type="match status" value="1"/>
</dbReference>
<protein>
    <submittedName>
        <fullName evidence="5">Uncharacterized protein</fullName>
    </submittedName>
</protein>
<evidence type="ECO:0000313" key="6">
    <source>
        <dbReference type="Proteomes" id="UP000315440"/>
    </source>
</evidence>
<keyword evidence="1" id="KW-0732">Signal</keyword>
<dbReference type="GO" id="GO:0005975">
    <property type="term" value="P:carbohydrate metabolic process"/>
    <property type="evidence" value="ECO:0007669"/>
    <property type="project" value="InterPro"/>
</dbReference>
<sequence precursor="true">MRKTVLNLRTASVCAGLLAAAFGSALHAHGAEQELWYATPAQQWTEALPVGNGRLGAMVFGGAQEARVQFNEDSLWSGGPHDYAHPGAHEHLAEIRRLLLEGKQREAEELASREFMSVPIRQCNYLPFGDVTLRFPEQAEANDYRRSLDLDRAITTTTYKSEGVRFKRRVFASFPDQAIVIYLDADQPKRLAFELALTSPHAEHEVGAPDERTLRLTGRAPDYVDKRNKTPIEGKERFAAFVRVVECDGEVTHGDDGPRGKRLSVKGASRATIVLTAATSHVSFQDVSADAQQRALDDLEAAGQKPVEDLMADHINDHRELFRRVALDLGETPHAELPTDERVLASKETPDPALAALFFDYGRYLLIASSRAGGQPPNLQGVWNEEMNPSWGSKYTTNINAEMNHWPVEPCNLPECLTPLVGAMQELAESGRRTAHAHYDLPGWVLHHNFDLWRGTAPINASNHGIWPSGGAWLCLHLWDRYLHSGDEAFLRETAYPLMRGAAEFFADYLIVDPRSEEGWLISGPSNSPEQGGLVMGPTMDHQIIRALLSSTAEAARVLGVDDEFATKLDAIAALIAPNQIGRLGQLQEWLEDKDDPNSRHRHVSHLWGLYPGAEITPDTPELFAAAEKSLDLRGDGGTGWSRAWKVNFWARLRNGDRAHKVLDGLLTLTGSPKASHRGGGVYPNLFDAHPPFQIDGNFGATAGVCEMLVQSHRRTAAGETLVDLLPALPSAWPEGKVERLRTRGGFEVSIVWREGQLDQCRVRSLRGEKAALRCGDAEAPLALAQGEEAVFDARLNRIE</sequence>
<evidence type="ECO:0000259" key="3">
    <source>
        <dbReference type="Pfam" id="PF21307"/>
    </source>
</evidence>
<feature type="domain" description="Alpha fucosidase A-like C-terminal" evidence="3">
    <location>
        <begin position="721"/>
        <end position="777"/>
    </location>
</feature>
<evidence type="ECO:0000259" key="4">
    <source>
        <dbReference type="Pfam" id="PF22124"/>
    </source>
</evidence>
<dbReference type="PIRSF" id="PIRSF007663">
    <property type="entry name" value="UCP007663"/>
    <property type="match status" value="1"/>
</dbReference>
<dbReference type="Gene3D" id="1.50.10.10">
    <property type="match status" value="1"/>
</dbReference>
<dbReference type="AlphaFoldDB" id="A0A5C5ZXQ3"/>
<dbReference type="InterPro" id="IPR027414">
    <property type="entry name" value="GH95_N_dom"/>
</dbReference>
<dbReference type="Pfam" id="PF21307">
    <property type="entry name" value="Glyco_hydro_95_C"/>
    <property type="match status" value="1"/>
</dbReference>
<evidence type="ECO:0000256" key="1">
    <source>
        <dbReference type="SAM" id="SignalP"/>
    </source>
</evidence>
<feature type="signal peptide" evidence="1">
    <location>
        <begin position="1"/>
        <end position="30"/>
    </location>
</feature>
<evidence type="ECO:0000313" key="5">
    <source>
        <dbReference type="EMBL" id="TWT91043.1"/>
    </source>
</evidence>
<accession>A0A5C5ZXQ3</accession>